<dbReference type="InterPro" id="IPR008969">
    <property type="entry name" value="CarboxyPept-like_regulatory"/>
</dbReference>
<dbReference type="InterPro" id="IPR014284">
    <property type="entry name" value="RNA_pol_sigma-70_dom"/>
</dbReference>
<accession>A0A2Z3H924</accession>
<name>A0A2Z3H924_9BACT</name>
<evidence type="ECO:0008006" key="10">
    <source>
        <dbReference type="Google" id="ProtNLM"/>
    </source>
</evidence>
<keyword evidence="9" id="KW-1185">Reference proteome</keyword>
<sequence>MSARTPFLNPLLALDDRTLLARFAEQHDEDAFEQLVKRHGRLVFGVCRRAVRDAHLAEDAFQAVFLVLARAPQKAVEAASVGGWLFGTARRVGSAARRHEHRRERREARAAQPAAEAGAPGSDFSDLLCVLDEELGTMPEEMRAALVACFLEERTQDEAARELGWSVSTLRRRLESGKELLRSRLARRGVTLGAGLLVGGLGAPARAAVPALKPSPAATVLANEVLVRGVGLKAAALLTSVALAVGGLAHGFASDAAPTASAQATAPAEVAPHTAERVPWATVSGRVVFPKGHAAPNPTALATAALKDASVWEPFAPLFDEGVRVNAGNRGIADAVVWLRPDSTDRRAEFPAERVHPALAGARPQTHAVIAAAGQFRPRVVAARAGDAVVFENRLPVPTNVHYAPTDDGARDFNVLLGKGVAHTAKPLPALRVPDVYRSDIYPWMRGCVWAFDHPYFAVTGADGRFELKGVPAGAWRLVVWHEVAGYRAASRLGAKLTVPDGGSGPIELGPIEFESDDWPTP</sequence>
<dbReference type="PANTHER" id="PTHR43133">
    <property type="entry name" value="RNA POLYMERASE ECF-TYPE SIGMA FACTO"/>
    <property type="match status" value="1"/>
</dbReference>
<reference evidence="8 9" key="1">
    <citation type="submission" date="2018-01" db="EMBL/GenBank/DDBJ databases">
        <title>G. obscuriglobus.</title>
        <authorList>
            <person name="Franke J."/>
            <person name="Blomberg W."/>
            <person name="Selmecki A."/>
        </authorList>
    </citation>
    <scope>NUCLEOTIDE SEQUENCE [LARGE SCALE GENOMIC DNA]</scope>
    <source>
        <strain evidence="8 9">DSM 5831</strain>
    </source>
</reference>
<evidence type="ECO:0000259" key="6">
    <source>
        <dbReference type="Pfam" id="PF04542"/>
    </source>
</evidence>
<dbReference type="Gene3D" id="1.10.1740.10">
    <property type="match status" value="1"/>
</dbReference>
<dbReference type="NCBIfam" id="TIGR02937">
    <property type="entry name" value="sigma70-ECF"/>
    <property type="match status" value="1"/>
</dbReference>
<dbReference type="Proteomes" id="UP000245802">
    <property type="component" value="Chromosome"/>
</dbReference>
<dbReference type="KEGG" id="gog:C1280_30740"/>
<dbReference type="SUPFAM" id="SSF49464">
    <property type="entry name" value="Carboxypeptidase regulatory domain-like"/>
    <property type="match status" value="1"/>
</dbReference>
<dbReference type="SUPFAM" id="SSF49503">
    <property type="entry name" value="Cupredoxins"/>
    <property type="match status" value="1"/>
</dbReference>
<dbReference type="AlphaFoldDB" id="A0A2Z3H924"/>
<dbReference type="InterPro" id="IPR013324">
    <property type="entry name" value="RNA_pol_sigma_r3/r4-like"/>
</dbReference>
<comment type="similarity">
    <text evidence="1">Belongs to the sigma-70 factor family. ECF subfamily.</text>
</comment>
<dbReference type="GO" id="GO:0003677">
    <property type="term" value="F:DNA binding"/>
    <property type="evidence" value="ECO:0007669"/>
    <property type="project" value="InterPro"/>
</dbReference>
<keyword evidence="4" id="KW-0804">Transcription</keyword>
<evidence type="ECO:0000256" key="3">
    <source>
        <dbReference type="ARBA" id="ARBA00023082"/>
    </source>
</evidence>
<evidence type="ECO:0000313" key="8">
    <source>
        <dbReference type="EMBL" id="AWM40932.1"/>
    </source>
</evidence>
<feature type="region of interest" description="Disordered" evidence="5">
    <location>
        <begin position="96"/>
        <end position="120"/>
    </location>
</feature>
<dbReference type="SUPFAM" id="SSF88946">
    <property type="entry name" value="Sigma2 domain of RNA polymerase sigma factors"/>
    <property type="match status" value="1"/>
</dbReference>
<dbReference type="InterPro" id="IPR013249">
    <property type="entry name" value="RNA_pol_sigma70_r4_t2"/>
</dbReference>
<dbReference type="CDD" id="cd06171">
    <property type="entry name" value="Sigma70_r4"/>
    <property type="match status" value="1"/>
</dbReference>
<evidence type="ECO:0000256" key="1">
    <source>
        <dbReference type="ARBA" id="ARBA00010641"/>
    </source>
</evidence>
<proteinExistence type="inferred from homology"/>
<protein>
    <recommendedName>
        <fullName evidence="10">Sigma-70 family RNA polymerase sigma factor</fullName>
    </recommendedName>
</protein>
<keyword evidence="3" id="KW-0731">Sigma factor</keyword>
<dbReference type="Pfam" id="PF08281">
    <property type="entry name" value="Sigma70_r4_2"/>
    <property type="match status" value="1"/>
</dbReference>
<keyword evidence="2" id="KW-0805">Transcription regulation</keyword>
<dbReference type="InterPro" id="IPR013325">
    <property type="entry name" value="RNA_pol_sigma_r2"/>
</dbReference>
<dbReference type="PANTHER" id="PTHR43133:SF51">
    <property type="entry name" value="RNA POLYMERASE SIGMA FACTOR"/>
    <property type="match status" value="1"/>
</dbReference>
<evidence type="ECO:0000256" key="4">
    <source>
        <dbReference type="ARBA" id="ARBA00023163"/>
    </source>
</evidence>
<evidence type="ECO:0000256" key="2">
    <source>
        <dbReference type="ARBA" id="ARBA00023015"/>
    </source>
</evidence>
<organism evidence="8 9">
    <name type="scientific">Gemmata obscuriglobus</name>
    <dbReference type="NCBI Taxonomy" id="114"/>
    <lineage>
        <taxon>Bacteria</taxon>
        <taxon>Pseudomonadati</taxon>
        <taxon>Planctomycetota</taxon>
        <taxon>Planctomycetia</taxon>
        <taxon>Gemmatales</taxon>
        <taxon>Gemmataceae</taxon>
        <taxon>Gemmata</taxon>
    </lineage>
</organism>
<dbReference type="SUPFAM" id="SSF88659">
    <property type="entry name" value="Sigma3 and sigma4 domains of RNA polymerase sigma factors"/>
    <property type="match status" value="1"/>
</dbReference>
<evidence type="ECO:0000259" key="7">
    <source>
        <dbReference type="Pfam" id="PF08281"/>
    </source>
</evidence>
<dbReference type="EMBL" id="CP025958">
    <property type="protein sequence ID" value="AWM40932.1"/>
    <property type="molecule type" value="Genomic_DNA"/>
</dbReference>
<dbReference type="GO" id="GO:0006352">
    <property type="term" value="P:DNA-templated transcription initiation"/>
    <property type="evidence" value="ECO:0007669"/>
    <property type="project" value="InterPro"/>
</dbReference>
<feature type="compositionally biased region" description="Low complexity" evidence="5">
    <location>
        <begin position="110"/>
        <end position="120"/>
    </location>
</feature>
<dbReference type="InterPro" id="IPR008972">
    <property type="entry name" value="Cupredoxin"/>
</dbReference>
<evidence type="ECO:0000256" key="5">
    <source>
        <dbReference type="SAM" id="MobiDB-lite"/>
    </source>
</evidence>
<dbReference type="GO" id="GO:0016987">
    <property type="term" value="F:sigma factor activity"/>
    <property type="evidence" value="ECO:0007669"/>
    <property type="project" value="UniProtKB-KW"/>
</dbReference>
<dbReference type="InterPro" id="IPR036388">
    <property type="entry name" value="WH-like_DNA-bd_sf"/>
</dbReference>
<dbReference type="Pfam" id="PF04542">
    <property type="entry name" value="Sigma70_r2"/>
    <property type="match status" value="1"/>
</dbReference>
<dbReference type="InterPro" id="IPR039425">
    <property type="entry name" value="RNA_pol_sigma-70-like"/>
</dbReference>
<feature type="domain" description="RNA polymerase sigma-70 region 2" evidence="6">
    <location>
        <begin position="35"/>
        <end position="99"/>
    </location>
</feature>
<evidence type="ECO:0000313" key="9">
    <source>
        <dbReference type="Proteomes" id="UP000245802"/>
    </source>
</evidence>
<gene>
    <name evidence="8" type="ORF">C1280_30740</name>
</gene>
<dbReference type="InterPro" id="IPR007627">
    <property type="entry name" value="RNA_pol_sigma70_r2"/>
</dbReference>
<dbReference type="OrthoDB" id="260018at2"/>
<dbReference type="RefSeq" id="WP_010052587.1">
    <property type="nucleotide sequence ID" value="NZ_CP025958.1"/>
</dbReference>
<dbReference type="Gene3D" id="1.10.10.10">
    <property type="entry name" value="Winged helix-like DNA-binding domain superfamily/Winged helix DNA-binding domain"/>
    <property type="match status" value="1"/>
</dbReference>
<feature type="domain" description="RNA polymerase sigma factor 70 region 4 type 2" evidence="7">
    <location>
        <begin position="131"/>
        <end position="179"/>
    </location>
</feature>